<dbReference type="InterPro" id="IPR033985">
    <property type="entry name" value="SusD-like_N"/>
</dbReference>
<feature type="domain" description="SusD-like N-terminal" evidence="7">
    <location>
        <begin position="61"/>
        <end position="225"/>
    </location>
</feature>
<dbReference type="Gene3D" id="1.25.40.390">
    <property type="match status" value="1"/>
</dbReference>
<evidence type="ECO:0000256" key="4">
    <source>
        <dbReference type="ARBA" id="ARBA00023136"/>
    </source>
</evidence>
<dbReference type="Pfam" id="PF07980">
    <property type="entry name" value="SusD_RagB"/>
    <property type="match status" value="1"/>
</dbReference>
<dbReference type="Pfam" id="PF14322">
    <property type="entry name" value="SusD-like_3"/>
    <property type="match status" value="1"/>
</dbReference>
<keyword evidence="5" id="KW-0998">Cell outer membrane</keyword>
<protein>
    <submittedName>
        <fullName evidence="9">RagB/SusD family nutrient uptake outer membrane protein</fullName>
    </submittedName>
</protein>
<evidence type="ECO:0000313" key="8">
    <source>
        <dbReference type="EMBL" id="MDU0269558.1"/>
    </source>
</evidence>
<evidence type="ECO:0000313" key="9">
    <source>
        <dbReference type="EMBL" id="TDA71175.1"/>
    </source>
</evidence>
<dbReference type="InterPro" id="IPR012944">
    <property type="entry name" value="SusD_RagB_dom"/>
</dbReference>
<dbReference type="KEGG" id="bdo:EL88_22365"/>
<feature type="domain" description="RagB/SusD" evidence="6">
    <location>
        <begin position="263"/>
        <end position="538"/>
    </location>
</feature>
<evidence type="ECO:0000256" key="3">
    <source>
        <dbReference type="ARBA" id="ARBA00022729"/>
    </source>
</evidence>
<name>A0A076IXL7_9BACT</name>
<evidence type="ECO:0000256" key="2">
    <source>
        <dbReference type="ARBA" id="ARBA00006275"/>
    </source>
</evidence>
<dbReference type="eggNOG" id="COG1435">
    <property type="taxonomic scope" value="Bacteria"/>
</dbReference>
<evidence type="ECO:0000259" key="6">
    <source>
        <dbReference type="Pfam" id="PF07980"/>
    </source>
</evidence>
<sequence length="539" mass="60030">MKSINKFIGLALLSGALLTSCSDSFLQRDSLTESSSNTFWQTPDDALMALASCYDALQSNQLYNSDQYSLGPLYMDCISDNGGHFNWSGWMEGYDMAMGIHTPSSSIIGSYWKDCYEVISRCNVLIANIDRVDMDASQKAIYQAEAKTIRALMYINLTMTYQDVPFLTAPLTIDEAECEKTDRAAIVAHIMTDLQDAAEVLPQNASSRGHITKGAALSLLGRVALYNEKWDDAIAAYKQVQGLGYSLDPSYAKLFTQSGETSPEIIFAVRYEGPGMSEGAAFNAHWNTPLEAMNGTIDLADAYYCKDGKPTTDTKIAELNNEGGLDVSKPNPAHFENRDPRLYSTLFVPGMLWNGKGGIDTSASNPYANVYGGAAASLSTIYVYKYFDPTDTSNSWDNGQDFYVVRYAEVLLSLAEAMVQKGGYAYSDVTALVNEVRQRADVNMPTVEEVEGTSLSKDELLEVIKHERRVELAFEGLRLFDLYRWKELDKAVANIENERTMYGLAYEARKFNGERDYVWPLPTAELDTNKKLVQHDLWK</sequence>
<evidence type="ECO:0000256" key="1">
    <source>
        <dbReference type="ARBA" id="ARBA00004442"/>
    </source>
</evidence>
<dbReference type="EMBL" id="JAWDEV010000004">
    <property type="protein sequence ID" value="MDU0269558.1"/>
    <property type="molecule type" value="Genomic_DNA"/>
</dbReference>
<evidence type="ECO:0000259" key="7">
    <source>
        <dbReference type="Pfam" id="PF14322"/>
    </source>
</evidence>
<dbReference type="RefSeq" id="WP_007841057.1">
    <property type="nucleotide sequence ID" value="NZ_BAABYF010000001.1"/>
</dbReference>
<evidence type="ECO:0000313" key="10">
    <source>
        <dbReference type="Proteomes" id="UP000294527"/>
    </source>
</evidence>
<keyword evidence="3" id="KW-0732">Signal</keyword>
<accession>A0A076IXL7</accession>
<organism evidence="9 10">
    <name type="scientific">Phocaeicola dorei</name>
    <dbReference type="NCBI Taxonomy" id="357276"/>
    <lineage>
        <taxon>Bacteria</taxon>
        <taxon>Pseudomonadati</taxon>
        <taxon>Bacteroidota</taxon>
        <taxon>Bacteroidia</taxon>
        <taxon>Bacteroidales</taxon>
        <taxon>Bacteroidaceae</taxon>
        <taxon>Phocaeicola</taxon>
    </lineage>
</organism>
<comment type="caution">
    <text evidence="9">The sequence shown here is derived from an EMBL/GenBank/DDBJ whole genome shotgun (WGS) entry which is preliminary data.</text>
</comment>
<comment type="similarity">
    <text evidence="2">Belongs to the SusD family.</text>
</comment>
<reference evidence="9 10" key="1">
    <citation type="journal article" date="2019" name="Nat. Microbiol.">
        <title>Genomic variation and strain-specific functional adaptation in the human gut microbiome during early life.</title>
        <authorList>
            <person name="Vatanen T."/>
            <person name="Plichta D.R."/>
            <person name="Somani J."/>
            <person name="Munch P.C."/>
            <person name="Arthur T.D."/>
            <person name="Hall A.B."/>
            <person name="Rudolf S."/>
            <person name="Oakeley E.J."/>
            <person name="Ke X."/>
            <person name="Young R.A."/>
            <person name="Haiser H.J."/>
            <person name="Kolde R."/>
            <person name="Yassour M."/>
            <person name="Luopajarvi K."/>
            <person name="Siljander H."/>
            <person name="Virtanen S.M."/>
            <person name="Ilonen J."/>
            <person name="Uibo R."/>
            <person name="Tillmann V."/>
            <person name="Mokurov S."/>
            <person name="Dorshakova N."/>
            <person name="Porter J.A."/>
            <person name="McHardy A.C."/>
            <person name="Lahdesmaki H."/>
            <person name="Vlamakis H."/>
            <person name="Huttenhower C."/>
            <person name="Knip M."/>
            <person name="Xavier R.J."/>
        </authorList>
    </citation>
    <scope>NUCLEOTIDE SEQUENCE [LARGE SCALE GENOMIC DNA]</scope>
    <source>
        <strain evidence="9 10">RJX1047</strain>
    </source>
</reference>
<dbReference type="EMBL" id="SLTU01000006">
    <property type="protein sequence ID" value="TDA71175.1"/>
    <property type="molecule type" value="Genomic_DNA"/>
</dbReference>
<dbReference type="CDD" id="cd08977">
    <property type="entry name" value="SusD"/>
    <property type="match status" value="1"/>
</dbReference>
<keyword evidence="4" id="KW-0472">Membrane</keyword>
<dbReference type="InterPro" id="IPR011990">
    <property type="entry name" value="TPR-like_helical_dom_sf"/>
</dbReference>
<dbReference type="Proteomes" id="UP000294527">
    <property type="component" value="Unassembled WGS sequence"/>
</dbReference>
<proteinExistence type="inferred from homology"/>
<dbReference type="SUPFAM" id="SSF48452">
    <property type="entry name" value="TPR-like"/>
    <property type="match status" value="1"/>
</dbReference>
<gene>
    <name evidence="9" type="ORF">E1I98_24795</name>
    <name evidence="8" type="ORF">RVH45_06520</name>
</gene>
<comment type="subcellular location">
    <subcellularLocation>
        <location evidence="1">Cell outer membrane</location>
    </subcellularLocation>
</comment>
<dbReference type="PROSITE" id="PS51257">
    <property type="entry name" value="PROKAR_LIPOPROTEIN"/>
    <property type="match status" value="1"/>
</dbReference>
<dbReference type="Proteomes" id="UP001181086">
    <property type="component" value="Unassembled WGS sequence"/>
</dbReference>
<reference evidence="8" key="2">
    <citation type="submission" date="2023-10" db="EMBL/GenBank/DDBJ databases">
        <title>Genome of Potential pathogenic bacteria in Crohn's disease.</title>
        <authorList>
            <person name="Rodriguez-Palacios A."/>
        </authorList>
    </citation>
    <scope>NUCLEOTIDE SEQUENCE</scope>
    <source>
        <strain evidence="8">CavFT-hAR62</strain>
    </source>
</reference>
<dbReference type="AlphaFoldDB" id="A0A076IXL7"/>
<dbReference type="GO" id="GO:0009279">
    <property type="term" value="C:cell outer membrane"/>
    <property type="evidence" value="ECO:0007669"/>
    <property type="project" value="UniProtKB-SubCell"/>
</dbReference>
<evidence type="ECO:0000256" key="5">
    <source>
        <dbReference type="ARBA" id="ARBA00023237"/>
    </source>
</evidence>